<dbReference type="Pfam" id="PF13560">
    <property type="entry name" value="HTH_31"/>
    <property type="match status" value="1"/>
</dbReference>
<dbReference type="EMBL" id="BAAABW010000008">
    <property type="protein sequence ID" value="GAA0340313.1"/>
    <property type="molecule type" value="Genomic_DNA"/>
</dbReference>
<dbReference type="Gene3D" id="1.10.260.40">
    <property type="entry name" value="lambda repressor-like DNA-binding domains"/>
    <property type="match status" value="1"/>
</dbReference>
<reference evidence="3" key="1">
    <citation type="journal article" date="2019" name="Int. J. Syst. Evol. Microbiol.">
        <title>The Global Catalogue of Microorganisms (GCM) 10K type strain sequencing project: providing services to taxonomists for standard genome sequencing and annotation.</title>
        <authorList>
            <consortium name="The Broad Institute Genomics Platform"/>
            <consortium name="The Broad Institute Genome Sequencing Center for Infectious Disease"/>
            <person name="Wu L."/>
            <person name="Ma J."/>
        </authorList>
    </citation>
    <scope>NUCLEOTIDE SEQUENCE [LARGE SCALE GENOMIC DNA]</scope>
    <source>
        <strain evidence="3">JCM 4565</strain>
    </source>
</reference>
<sequence>MTEPEMRPVASSVNPTVRRRRLGQELRKLRELKGMTAEEVAERLLVSQSKISRLENGRRSISQRDVRDLCGVYGVEDHRIVDSLMQMAKESRQQGWWHAFGDIPYSVYIGLETDASSLRVYEASLVPGLLQTPNYASAVSEGSWPEATAAEIERRVQVRMRRQERIHDLDNPLRLWAVIDESALRRIVGNRDIMQEQMRKLVEFSMEPHITVQVLPYDVGAHPGMYGKFCILEFNDPQDASTVYLEGITSDLYLEKPNDVQTYSVMYEHLRMQALNAEHSRQFIERVGEEWAAAG</sequence>
<dbReference type="Pfam" id="PF19054">
    <property type="entry name" value="DUF5753"/>
    <property type="match status" value="1"/>
</dbReference>
<comment type="caution">
    <text evidence="2">The sequence shown here is derived from an EMBL/GenBank/DDBJ whole genome shotgun (WGS) entry which is preliminary data.</text>
</comment>
<dbReference type="CDD" id="cd00093">
    <property type="entry name" value="HTH_XRE"/>
    <property type="match status" value="1"/>
</dbReference>
<evidence type="ECO:0000259" key="1">
    <source>
        <dbReference type="PROSITE" id="PS50943"/>
    </source>
</evidence>
<evidence type="ECO:0000313" key="3">
    <source>
        <dbReference type="Proteomes" id="UP001500063"/>
    </source>
</evidence>
<dbReference type="SMART" id="SM00530">
    <property type="entry name" value="HTH_XRE"/>
    <property type="match status" value="1"/>
</dbReference>
<dbReference type="InterPro" id="IPR001387">
    <property type="entry name" value="Cro/C1-type_HTH"/>
</dbReference>
<proteinExistence type="predicted"/>
<dbReference type="PROSITE" id="PS50943">
    <property type="entry name" value="HTH_CROC1"/>
    <property type="match status" value="1"/>
</dbReference>
<protein>
    <submittedName>
        <fullName evidence="2">Helix-turn-helix transcriptional regulator</fullName>
    </submittedName>
</protein>
<name>A0ABP3GAZ0_9ACTN</name>
<dbReference type="InterPro" id="IPR010982">
    <property type="entry name" value="Lambda_DNA-bd_dom_sf"/>
</dbReference>
<accession>A0ABP3GAZ0</accession>
<organism evidence="2 3">
    <name type="scientific">Streptomyces blastmyceticus</name>
    <dbReference type="NCBI Taxonomy" id="68180"/>
    <lineage>
        <taxon>Bacteria</taxon>
        <taxon>Bacillati</taxon>
        <taxon>Actinomycetota</taxon>
        <taxon>Actinomycetes</taxon>
        <taxon>Kitasatosporales</taxon>
        <taxon>Streptomycetaceae</taxon>
        <taxon>Streptomyces</taxon>
    </lineage>
</organism>
<gene>
    <name evidence="2" type="ORF">GCM10010319_15450</name>
</gene>
<dbReference type="Proteomes" id="UP001500063">
    <property type="component" value="Unassembled WGS sequence"/>
</dbReference>
<evidence type="ECO:0000313" key="2">
    <source>
        <dbReference type="EMBL" id="GAA0340313.1"/>
    </source>
</evidence>
<dbReference type="SUPFAM" id="SSF47413">
    <property type="entry name" value="lambda repressor-like DNA-binding domains"/>
    <property type="match status" value="1"/>
</dbReference>
<dbReference type="InterPro" id="IPR043917">
    <property type="entry name" value="DUF5753"/>
</dbReference>
<keyword evidence="3" id="KW-1185">Reference proteome</keyword>
<feature type="domain" description="HTH cro/C1-type" evidence="1">
    <location>
        <begin position="26"/>
        <end position="81"/>
    </location>
</feature>